<dbReference type="HAMAP" id="MF_01205">
    <property type="entry name" value="YmdB"/>
    <property type="match status" value="1"/>
</dbReference>
<dbReference type="AlphaFoldDB" id="A0A3R9G0M0"/>
<dbReference type="GeneID" id="84664683"/>
<dbReference type="EC" id="3.1.1.106" evidence="2"/>
<dbReference type="EMBL" id="JAWLOF010000001">
    <property type="protein sequence ID" value="MDV7021353.1"/>
    <property type="molecule type" value="Genomic_DNA"/>
</dbReference>
<dbReference type="NCBIfam" id="NF001664">
    <property type="entry name" value="PRK00431.1-6"/>
    <property type="match status" value="1"/>
</dbReference>
<dbReference type="Gene3D" id="3.40.220.10">
    <property type="entry name" value="Leucine Aminopeptidase, subunit E, domain 1"/>
    <property type="match status" value="1"/>
</dbReference>
<comment type="catalytic activity">
    <reaction evidence="2">
        <text>2''-O-acetyl-ADP-D-ribose + H2O = ADP-D-ribose + acetate + H(+)</text>
        <dbReference type="Rhea" id="RHEA:57060"/>
        <dbReference type="ChEBI" id="CHEBI:15377"/>
        <dbReference type="ChEBI" id="CHEBI:15378"/>
        <dbReference type="ChEBI" id="CHEBI:30089"/>
        <dbReference type="ChEBI" id="CHEBI:57967"/>
        <dbReference type="ChEBI" id="CHEBI:83767"/>
        <dbReference type="EC" id="3.1.1.106"/>
    </reaction>
</comment>
<dbReference type="SMART" id="SM00506">
    <property type="entry name" value="A1pp"/>
    <property type="match status" value="1"/>
</dbReference>
<protein>
    <recommendedName>
        <fullName evidence="2">O-acetyl-ADP-ribose deacetylase</fullName>
        <ecNumber evidence="2">3.1.1.106</ecNumber>
    </recommendedName>
    <alternativeName>
        <fullName evidence="2">Regulator of RNase III activity</fullName>
    </alternativeName>
</protein>
<proteinExistence type="inferred from homology"/>
<comment type="catalytic activity">
    <reaction evidence="2">
        <text>3''-O-acetyl-ADP-D-ribose + H2O = ADP-D-ribose + acetate + H(+)</text>
        <dbReference type="Rhea" id="RHEA:59244"/>
        <dbReference type="ChEBI" id="CHEBI:15377"/>
        <dbReference type="ChEBI" id="CHEBI:15378"/>
        <dbReference type="ChEBI" id="CHEBI:30089"/>
        <dbReference type="ChEBI" id="CHEBI:57967"/>
        <dbReference type="ChEBI" id="CHEBI:142723"/>
        <dbReference type="EC" id="3.1.1.106"/>
    </reaction>
</comment>
<dbReference type="OrthoDB" id="6194521at2"/>
<reference evidence="5 6" key="1">
    <citation type="submission" date="2018-10" db="EMBL/GenBank/DDBJ databases">
        <title>Transmission dynamics of multidrug resistant bacteria on intensive care unit surfaces.</title>
        <authorList>
            <person name="D'Souza A.W."/>
            <person name="Potter R.F."/>
            <person name="Wallace M."/>
            <person name="Shupe A."/>
            <person name="Patel S."/>
            <person name="Sun S."/>
            <person name="Gul D."/>
            <person name="Kwon J.H."/>
            <person name="Andleeb S."/>
            <person name="Burnham C.-A.D."/>
            <person name="Dantas G."/>
        </authorList>
    </citation>
    <scope>NUCLEOTIDE SEQUENCE [LARGE SCALE GENOMIC DNA]</scope>
    <source>
        <strain evidence="5 6">AS_373</strain>
    </source>
</reference>
<dbReference type="GO" id="GO:0008428">
    <property type="term" value="F:ribonuclease inhibitor activity"/>
    <property type="evidence" value="ECO:0007669"/>
    <property type="project" value="UniProtKB-UniRule"/>
</dbReference>
<dbReference type="PANTHER" id="PTHR11106">
    <property type="entry name" value="GANGLIOSIDE INDUCED DIFFERENTIATION ASSOCIATED PROTEIN 2-RELATED"/>
    <property type="match status" value="1"/>
</dbReference>
<reference evidence="4 7" key="2">
    <citation type="submission" date="2023-10" db="EMBL/GenBank/DDBJ databases">
        <authorList>
            <person name="Dale J."/>
        </authorList>
    </citation>
    <scope>NUCLEOTIDE SEQUENCE [LARGE SCALE GENOMIC DNA]</scope>
    <source>
        <strain evidence="4 7">2023EL-00970</strain>
    </source>
</reference>
<dbReference type="NCBIfam" id="NF001660">
    <property type="entry name" value="PRK00431.1-1"/>
    <property type="match status" value="1"/>
</dbReference>
<dbReference type="InterPro" id="IPR002589">
    <property type="entry name" value="Macro_dom"/>
</dbReference>
<evidence type="ECO:0000313" key="6">
    <source>
        <dbReference type="Proteomes" id="UP000275331"/>
    </source>
</evidence>
<feature type="binding site" evidence="2">
    <location>
        <begin position="33"/>
        <end position="35"/>
    </location>
    <ligand>
        <name>substrate</name>
    </ligand>
</feature>
<evidence type="ECO:0000256" key="1">
    <source>
        <dbReference type="ARBA" id="ARBA00022801"/>
    </source>
</evidence>
<dbReference type="EMBL" id="RHXB01000001">
    <property type="protein sequence ID" value="RSE29098.1"/>
    <property type="molecule type" value="Genomic_DNA"/>
</dbReference>
<dbReference type="Pfam" id="PF01661">
    <property type="entry name" value="Macro"/>
    <property type="match status" value="1"/>
</dbReference>
<comment type="function">
    <text evidence="2">Deacetylates O-acetyl-ADP ribose to yield ADP-ribose and free acetate. Down-regulates ribonuclease 3 (RNase III) activity. Acts by interacting directly with the region of the ribonuclease that is required for dimerization/activation.</text>
</comment>
<dbReference type="RefSeq" id="WP_125292150.1">
    <property type="nucleotide sequence ID" value="NZ_CP100494.1"/>
</dbReference>
<organism evidence="5 6">
    <name type="scientific">Atlantibacter subterraneus</name>
    <dbReference type="NCBI Taxonomy" id="255519"/>
    <lineage>
        <taxon>Bacteria</taxon>
        <taxon>Pseudomonadati</taxon>
        <taxon>Pseudomonadota</taxon>
        <taxon>Gammaproteobacteria</taxon>
        <taxon>Enterobacterales</taxon>
        <taxon>Enterobacteriaceae</taxon>
        <taxon>Atlantibacter</taxon>
    </lineage>
</organism>
<feature type="domain" description="Macro" evidence="3">
    <location>
        <begin position="1"/>
        <end position="175"/>
    </location>
</feature>
<evidence type="ECO:0000259" key="3">
    <source>
        <dbReference type="PROSITE" id="PS51154"/>
    </source>
</evidence>
<dbReference type="GO" id="GO:0001883">
    <property type="term" value="F:purine nucleoside binding"/>
    <property type="evidence" value="ECO:0007669"/>
    <property type="project" value="UniProtKB-UniRule"/>
</dbReference>
<evidence type="ECO:0000313" key="5">
    <source>
        <dbReference type="EMBL" id="RSE29098.1"/>
    </source>
</evidence>
<dbReference type="Proteomes" id="UP000275331">
    <property type="component" value="Unassembled WGS sequence"/>
</dbReference>
<dbReference type="GO" id="GO:0042278">
    <property type="term" value="P:purine nucleoside metabolic process"/>
    <property type="evidence" value="ECO:0007669"/>
    <property type="project" value="UniProtKB-UniRule"/>
</dbReference>
<name>A0A3R9G0M0_9ENTR</name>
<feature type="binding site" evidence="2">
    <location>
        <position position="25"/>
    </location>
    <ligand>
        <name>substrate</name>
    </ligand>
</feature>
<gene>
    <name evidence="2 4" type="primary">ymdB</name>
    <name evidence="5" type="ORF">EGT71_00855</name>
    <name evidence="4" type="ORF">R4P48_01470</name>
</gene>
<accession>A0A3R9G0M0</accession>
<dbReference type="Proteomes" id="UP001187066">
    <property type="component" value="Unassembled WGS sequence"/>
</dbReference>
<keyword evidence="1 2" id="KW-0378">Hydrolase</keyword>
<dbReference type="InterPro" id="IPR043472">
    <property type="entry name" value="Macro_dom-like"/>
</dbReference>
<dbReference type="PANTHER" id="PTHR11106:SF27">
    <property type="entry name" value="MACRO DOMAIN-CONTAINING PROTEIN"/>
    <property type="match status" value="1"/>
</dbReference>
<dbReference type="CDD" id="cd02908">
    <property type="entry name" value="Macro_OAADPr_deacetylase"/>
    <property type="match status" value="1"/>
</dbReference>
<comment type="subunit">
    <text evidence="2">Homodimer. Interacts with RNase III.</text>
</comment>
<comment type="caution">
    <text evidence="5">The sequence shown here is derived from an EMBL/GenBank/DDBJ whole genome shotgun (WGS) entry which is preliminary data.</text>
</comment>
<keyword evidence="7" id="KW-1185">Reference proteome</keyword>
<dbReference type="PROSITE" id="PS51154">
    <property type="entry name" value="MACRO"/>
    <property type="match status" value="1"/>
</dbReference>
<dbReference type="SUPFAM" id="SSF52949">
    <property type="entry name" value="Macro domain-like"/>
    <property type="match status" value="1"/>
</dbReference>
<evidence type="ECO:0000313" key="4">
    <source>
        <dbReference type="EMBL" id="MDV7021353.1"/>
    </source>
</evidence>
<feature type="binding site" evidence="2">
    <location>
        <begin position="11"/>
        <end position="12"/>
    </location>
    <ligand>
        <name>substrate</name>
    </ligand>
</feature>
<feature type="binding site" evidence="2">
    <location>
        <begin position="122"/>
        <end position="126"/>
    </location>
    <ligand>
        <name>substrate</name>
    </ligand>
</feature>
<evidence type="ECO:0000313" key="7">
    <source>
        <dbReference type="Proteomes" id="UP001187066"/>
    </source>
</evidence>
<evidence type="ECO:0000256" key="2">
    <source>
        <dbReference type="HAMAP-Rule" id="MF_01205"/>
    </source>
</evidence>
<comment type="similarity">
    <text evidence="2">Belongs to the MacroD-type family. YmdB subfamily.</text>
</comment>
<dbReference type="InterPro" id="IPR024900">
    <property type="entry name" value="O-Ac-ADP-ribose_deAcase"/>
</dbReference>
<sequence length="180" mass="19290">MKSRIEVVQGDITRMTTDVIVNAANSSLMGGGGVDGAIHRAAGPALMEACMQVRQQQGTCPTGHAVITVAGNLPAKAVVHTVGPVWRDGDAHEAQLLSDAYRNSLQLVCDNGYKSVAFPAISTGIYGYPKPAAAEIAVNTVSDYLTRHALPEQVYFVCYDEENTRLYQRLLAQLSPEQDA</sequence>
<feature type="active site" description="Proton acceptor" evidence="2">
    <location>
        <position position="35"/>
    </location>
</feature>
<dbReference type="GO" id="GO:0061463">
    <property type="term" value="F:O-acetyl-ADP-ribose deacetylase activity"/>
    <property type="evidence" value="ECO:0007669"/>
    <property type="project" value="UniProtKB-EC"/>
</dbReference>